<feature type="transmembrane region" description="Helical" evidence="2">
    <location>
        <begin position="6"/>
        <end position="29"/>
    </location>
</feature>
<protein>
    <submittedName>
        <fullName evidence="3">Lipoprotein</fullName>
    </submittedName>
</protein>
<accession>A0A9W6G0T8</accession>
<comment type="caution">
    <text evidence="3">The sequence shown here is derived from an EMBL/GenBank/DDBJ whole genome shotgun (WGS) entry which is preliminary data.</text>
</comment>
<keyword evidence="4" id="KW-1185">Reference proteome</keyword>
<dbReference type="InterPro" id="IPR008309">
    <property type="entry name" value="YdbL"/>
</dbReference>
<dbReference type="Proteomes" id="UP001144352">
    <property type="component" value="Unassembled WGS sequence"/>
</dbReference>
<feature type="region of interest" description="Disordered" evidence="1">
    <location>
        <begin position="49"/>
        <end position="70"/>
    </location>
</feature>
<dbReference type="Pfam" id="PF07027">
    <property type="entry name" value="DUF1318"/>
    <property type="match status" value="1"/>
</dbReference>
<evidence type="ECO:0000256" key="1">
    <source>
        <dbReference type="SAM" id="MobiDB-lite"/>
    </source>
</evidence>
<keyword evidence="2" id="KW-0812">Transmembrane</keyword>
<sequence>MPMKIFVWMLAVVAGVLASCAFITVNVYFPEKEVKKAFKTLDEKYLGKEGGEAPVPEQPPAGVEPAPAEKPQSRFEGARWPFAVAATAWAAEDAAGGLVVELSRMPEVVKAYEEMRGRLTTLDQLRDGGIVGETNQGLVTVRDPSRIAGLKGVVDEENANRKTVITGMARAILKQAGKPDTPATMGQVLGKAAATYAQTKQDTARPGWWIQLQNGKWVQK</sequence>
<keyword evidence="2" id="KW-1133">Transmembrane helix</keyword>
<dbReference type="AlphaFoldDB" id="A0A9W6G0T8"/>
<evidence type="ECO:0000256" key="2">
    <source>
        <dbReference type="SAM" id="Phobius"/>
    </source>
</evidence>
<evidence type="ECO:0000313" key="4">
    <source>
        <dbReference type="Proteomes" id="UP001144352"/>
    </source>
</evidence>
<organism evidence="3 4">
    <name type="scientific">Geobacter hydrogenophilus</name>
    <dbReference type="NCBI Taxonomy" id="40983"/>
    <lineage>
        <taxon>Bacteria</taxon>
        <taxon>Pseudomonadati</taxon>
        <taxon>Thermodesulfobacteriota</taxon>
        <taxon>Desulfuromonadia</taxon>
        <taxon>Geobacterales</taxon>
        <taxon>Geobacteraceae</taxon>
        <taxon>Geobacter</taxon>
    </lineage>
</organism>
<gene>
    <name evidence="3" type="ORF">GHYDROH2_18130</name>
</gene>
<proteinExistence type="predicted"/>
<evidence type="ECO:0000313" key="3">
    <source>
        <dbReference type="EMBL" id="GLI38312.1"/>
    </source>
</evidence>
<name>A0A9W6G0T8_9BACT</name>
<dbReference type="RefSeq" id="WP_214187620.1">
    <property type="nucleotide sequence ID" value="NZ_BSDS01000001.1"/>
</dbReference>
<keyword evidence="3" id="KW-0449">Lipoprotein</keyword>
<reference evidence="3" key="1">
    <citation type="submission" date="2022-12" db="EMBL/GenBank/DDBJ databases">
        <title>Reference genome sequencing for broad-spectrum identification of bacterial and archaeal isolates by mass spectrometry.</title>
        <authorList>
            <person name="Sekiguchi Y."/>
            <person name="Tourlousse D.M."/>
        </authorList>
    </citation>
    <scope>NUCLEOTIDE SEQUENCE</scope>
    <source>
        <strain evidence="3">H2</strain>
    </source>
</reference>
<dbReference type="EMBL" id="BSDS01000001">
    <property type="protein sequence ID" value="GLI38312.1"/>
    <property type="molecule type" value="Genomic_DNA"/>
</dbReference>
<dbReference type="PROSITE" id="PS51257">
    <property type="entry name" value="PROKAR_LIPOPROTEIN"/>
    <property type="match status" value="1"/>
</dbReference>
<keyword evidence="2" id="KW-0472">Membrane</keyword>